<proteinExistence type="predicted"/>
<sequence>MSRKVVIDRKALKYLSELPEKSQQLIKEKCHALSMDPYPGQGADKELLHLDYKLYRLHIGRSFTVFYQICEKDKLVKILEITTIDKAHKLYKHFEE</sequence>
<name>A0A101ILY7_9EURY</name>
<dbReference type="InterPro" id="IPR052747">
    <property type="entry name" value="TA_system_RelE_toxin"/>
</dbReference>
<keyword evidence="1" id="KW-1277">Toxin-antitoxin system</keyword>
<dbReference type="PATRIC" id="fig|301375.6.peg.1081"/>
<accession>A0A101ILY7</accession>
<evidence type="ECO:0000313" key="3">
    <source>
        <dbReference type="EMBL" id="KUK97664.1"/>
    </source>
</evidence>
<protein>
    <recommendedName>
        <fullName evidence="6">Type II toxin-antitoxin system RelE/ParE family toxin</fullName>
    </recommendedName>
</protein>
<evidence type="ECO:0008006" key="6">
    <source>
        <dbReference type="Google" id="ProtNLM"/>
    </source>
</evidence>
<reference evidence="3" key="1">
    <citation type="journal article" date="2015" name="MBio">
        <title>Genome-resolved metagenomic analysis reveals roles for candidate phyla and other microbial community members in biogeochemical transformations in oil reservoirs.</title>
        <authorList>
            <person name="Hu P."/>
            <person name="Tom L."/>
            <person name="Singh A."/>
            <person name="Thomas B.C."/>
            <person name="Baker B.J."/>
            <person name="Piceno Y.M."/>
            <person name="Andersen G.L."/>
            <person name="Banfield J.F."/>
        </authorList>
    </citation>
    <scope>NUCLEOTIDE SEQUENCE [LARGE SCALE GENOMIC DNA]</scope>
    <source>
        <strain evidence="3">56_747</strain>
    </source>
</reference>
<reference evidence="4 5" key="2">
    <citation type="journal article" date="2015" name="MBio">
        <title>Genome-Resolved Metagenomic Analysis Reveals Roles for Candidate Phyla and Other Microbial Community Members in Biogeochemical Transformations in Oil Reservoirs.</title>
        <authorList>
            <person name="Hu P."/>
            <person name="Tom L."/>
            <person name="Singh A."/>
            <person name="Thomas B.C."/>
            <person name="Baker B.J."/>
            <person name="Piceno Y.M."/>
            <person name="Andersen G.L."/>
            <person name="Banfield J.F."/>
        </authorList>
    </citation>
    <scope>NUCLEOTIDE SEQUENCE [LARGE SCALE GENOMIC DNA]</scope>
    <source>
        <strain evidence="2">57_489</strain>
    </source>
</reference>
<dbReference type="InterPro" id="IPR035093">
    <property type="entry name" value="RelE/ParE_toxin_dom_sf"/>
</dbReference>
<dbReference type="PANTHER" id="PTHR38813:SF1">
    <property type="entry name" value="TOXIN RELE1-RELATED"/>
    <property type="match status" value="1"/>
</dbReference>
<dbReference type="EMBL" id="LGHB01000001">
    <property type="protein sequence ID" value="KUK97664.1"/>
    <property type="molecule type" value="Genomic_DNA"/>
</dbReference>
<organism evidence="3 4">
    <name type="scientific">Methanothrix harundinacea</name>
    <dbReference type="NCBI Taxonomy" id="301375"/>
    <lineage>
        <taxon>Archaea</taxon>
        <taxon>Methanobacteriati</taxon>
        <taxon>Methanobacteriota</taxon>
        <taxon>Stenosarchaea group</taxon>
        <taxon>Methanomicrobia</taxon>
        <taxon>Methanotrichales</taxon>
        <taxon>Methanotrichaceae</taxon>
        <taxon>Methanothrix</taxon>
    </lineage>
</organism>
<dbReference type="Gene3D" id="3.30.2310.20">
    <property type="entry name" value="RelE-like"/>
    <property type="match status" value="1"/>
</dbReference>
<comment type="caution">
    <text evidence="3">The sequence shown here is derived from an EMBL/GenBank/DDBJ whole genome shotgun (WGS) entry which is preliminary data.</text>
</comment>
<dbReference type="PANTHER" id="PTHR38813">
    <property type="match status" value="1"/>
</dbReference>
<evidence type="ECO:0000313" key="4">
    <source>
        <dbReference type="Proteomes" id="UP000053961"/>
    </source>
</evidence>
<dbReference type="Proteomes" id="UP000057043">
    <property type="component" value="Unassembled WGS sequence"/>
</dbReference>
<dbReference type="SUPFAM" id="SSF143011">
    <property type="entry name" value="RelE-like"/>
    <property type="match status" value="1"/>
</dbReference>
<evidence type="ECO:0000256" key="1">
    <source>
        <dbReference type="ARBA" id="ARBA00022649"/>
    </source>
</evidence>
<evidence type="ECO:0000313" key="5">
    <source>
        <dbReference type="Proteomes" id="UP000057043"/>
    </source>
</evidence>
<dbReference type="Pfam" id="PF05016">
    <property type="entry name" value="ParE_toxin"/>
    <property type="match status" value="1"/>
</dbReference>
<dbReference type="Proteomes" id="UP000053961">
    <property type="component" value="Unassembled WGS sequence"/>
</dbReference>
<dbReference type="InterPro" id="IPR007712">
    <property type="entry name" value="RelE/ParE_toxin"/>
</dbReference>
<dbReference type="EMBL" id="LGFT01000043">
    <property type="protein sequence ID" value="KUK43888.1"/>
    <property type="molecule type" value="Genomic_DNA"/>
</dbReference>
<dbReference type="AlphaFoldDB" id="A0A101ILY7"/>
<evidence type="ECO:0000313" key="2">
    <source>
        <dbReference type="EMBL" id="KUK43888.1"/>
    </source>
</evidence>
<gene>
    <name evidence="2" type="ORF">XD72_1744</name>
    <name evidence="3" type="ORF">XE07_0078</name>
</gene>